<dbReference type="InterPro" id="IPR050263">
    <property type="entry name" value="Bact_Fimbrial_Adh_Pro"/>
</dbReference>
<evidence type="ECO:0000313" key="7">
    <source>
        <dbReference type="Proteomes" id="UP000192573"/>
    </source>
</evidence>
<dbReference type="SUPFAM" id="SSF49401">
    <property type="entry name" value="Bacterial adhesins"/>
    <property type="match status" value="1"/>
</dbReference>
<keyword evidence="4" id="KW-0281">Fimbrium</keyword>
<evidence type="ECO:0000256" key="1">
    <source>
        <dbReference type="ARBA" id="ARBA00004561"/>
    </source>
</evidence>
<evidence type="ECO:0000256" key="4">
    <source>
        <dbReference type="ARBA" id="ARBA00023263"/>
    </source>
</evidence>
<gene>
    <name evidence="6" type="ORF">BZK42_01570</name>
</gene>
<dbReference type="AlphaFoldDB" id="A0A1V8P5Y5"/>
<sequence>MNYALAPLHIPAAVGGVSGWTDRGSILMYTLPYSNRDAYIDLTVNGTLLGDGVTWATNNPGIGVQYLVAAPSTLGIVLNSLESITAPNYPLYLTKTSGSGTYSVGGYYHLKYRLVRLLEKVPAGKVTTLPNVTLNIHNGSATEIASLPKSSGLILSGIYSNIPIDACTIVAPSEIKLPNLYGNQLQNGAQNVIQAPKISLNSCPGAVDGISYRFTAVYGTHNAANGVLNTMTGQGYASNVYIQLQNTDGTPHPANSAIAINNYDGSGNYDIPDFKVGYFIDNTETVTAGIVKTAIELQVTYN</sequence>
<dbReference type="Pfam" id="PF00419">
    <property type="entry name" value="Fimbrial"/>
    <property type="match status" value="1"/>
</dbReference>
<dbReference type="Gene3D" id="2.60.40.1090">
    <property type="entry name" value="Fimbrial-type adhesion domain"/>
    <property type="match status" value="1"/>
</dbReference>
<evidence type="ECO:0000256" key="3">
    <source>
        <dbReference type="ARBA" id="ARBA00022729"/>
    </source>
</evidence>
<comment type="subcellular location">
    <subcellularLocation>
        <location evidence="1">Fimbrium</location>
    </subcellularLocation>
</comment>
<dbReference type="GO" id="GO:0009289">
    <property type="term" value="C:pilus"/>
    <property type="evidence" value="ECO:0007669"/>
    <property type="project" value="UniProtKB-SubCell"/>
</dbReference>
<comment type="similarity">
    <text evidence="2">Belongs to the fimbrial protein family.</text>
</comment>
<dbReference type="PANTHER" id="PTHR33420">
    <property type="entry name" value="FIMBRIAL SUBUNIT ELFA-RELATED"/>
    <property type="match status" value="1"/>
</dbReference>
<dbReference type="PANTHER" id="PTHR33420:SF3">
    <property type="entry name" value="FIMBRIAL SUBUNIT ELFA"/>
    <property type="match status" value="1"/>
</dbReference>
<keyword evidence="3" id="KW-0732">Signal</keyword>
<dbReference type="InterPro" id="IPR000259">
    <property type="entry name" value="Adhesion_dom_fimbrial"/>
</dbReference>
<comment type="caution">
    <text evidence="6">The sequence shown here is derived from an EMBL/GenBank/DDBJ whole genome shotgun (WGS) entry which is preliminary data.</text>
</comment>
<protein>
    <recommendedName>
        <fullName evidence="5">Fimbrial-type adhesion domain-containing protein</fullName>
    </recommendedName>
</protein>
<dbReference type="Proteomes" id="UP000192573">
    <property type="component" value="Unassembled WGS sequence"/>
</dbReference>
<dbReference type="GO" id="GO:0043709">
    <property type="term" value="P:cell adhesion involved in single-species biofilm formation"/>
    <property type="evidence" value="ECO:0007669"/>
    <property type="project" value="TreeGrafter"/>
</dbReference>
<dbReference type="InterPro" id="IPR008966">
    <property type="entry name" value="Adhesion_dom_sf"/>
</dbReference>
<proteinExistence type="inferred from homology"/>
<evidence type="ECO:0000256" key="2">
    <source>
        <dbReference type="ARBA" id="ARBA00006671"/>
    </source>
</evidence>
<dbReference type="InterPro" id="IPR036937">
    <property type="entry name" value="Adhesion_dom_fimbrial_sf"/>
</dbReference>
<organism evidence="6 7">
    <name type="scientific">Citrobacter braakii</name>
    <dbReference type="NCBI Taxonomy" id="57706"/>
    <lineage>
        <taxon>Bacteria</taxon>
        <taxon>Pseudomonadati</taxon>
        <taxon>Pseudomonadota</taxon>
        <taxon>Gammaproteobacteria</taxon>
        <taxon>Enterobacterales</taxon>
        <taxon>Enterobacteriaceae</taxon>
        <taxon>Citrobacter</taxon>
        <taxon>Citrobacter freundii complex</taxon>
    </lineage>
</organism>
<evidence type="ECO:0000313" key="6">
    <source>
        <dbReference type="EMBL" id="OQM44118.1"/>
    </source>
</evidence>
<reference evidence="6 7" key="1">
    <citation type="submission" date="2017-03" db="EMBL/GenBank/DDBJ databases">
        <authorList>
            <person name="Afonso C.L."/>
            <person name="Miller P.J."/>
            <person name="Scott M.A."/>
            <person name="Spackman E."/>
            <person name="Goraichik I."/>
            <person name="Dimitrov K.M."/>
            <person name="Suarez D.L."/>
            <person name="Swayne D.E."/>
        </authorList>
    </citation>
    <scope>NUCLEOTIDE SEQUENCE [LARGE SCALE GENOMIC DNA]</scope>
    <source>
        <strain evidence="6 7">ATCC 51113</strain>
    </source>
</reference>
<feature type="domain" description="Fimbrial-type adhesion" evidence="5">
    <location>
        <begin position="166"/>
        <end position="301"/>
    </location>
</feature>
<dbReference type="EMBL" id="NAEW01000001">
    <property type="protein sequence ID" value="OQM44118.1"/>
    <property type="molecule type" value="Genomic_DNA"/>
</dbReference>
<evidence type="ECO:0000259" key="5">
    <source>
        <dbReference type="Pfam" id="PF00419"/>
    </source>
</evidence>
<accession>A0A1V8P5Y5</accession>
<name>A0A1V8P5Y5_CITBR</name>